<dbReference type="SUPFAM" id="SSF50044">
    <property type="entry name" value="SH3-domain"/>
    <property type="match status" value="1"/>
</dbReference>
<evidence type="ECO:0000256" key="4">
    <source>
        <dbReference type="ARBA" id="ARBA00022553"/>
    </source>
</evidence>
<dbReference type="Proteomes" id="UP001648503">
    <property type="component" value="Unassembled WGS sequence"/>
</dbReference>
<keyword evidence="2 6" id="KW-0728">SH3 domain</keyword>
<evidence type="ECO:0000256" key="5">
    <source>
        <dbReference type="ARBA" id="ARBA00023212"/>
    </source>
</evidence>
<dbReference type="InterPro" id="IPR027267">
    <property type="entry name" value="AH/BAR_dom_sf"/>
</dbReference>
<dbReference type="Pfam" id="PF00018">
    <property type="entry name" value="SH3_1"/>
    <property type="match status" value="1"/>
</dbReference>
<evidence type="ECO:0008006" key="12">
    <source>
        <dbReference type="Google" id="ProtNLM"/>
    </source>
</evidence>
<feature type="domain" description="SH3" evidence="8">
    <location>
        <begin position="494"/>
        <end position="557"/>
    </location>
</feature>
<keyword evidence="5" id="KW-0206">Cytoskeleton</keyword>
<evidence type="ECO:0000259" key="8">
    <source>
        <dbReference type="PROSITE" id="PS50002"/>
    </source>
</evidence>
<sequence>MPDTMTLQPSFSTSFWGDHNKGLEVLLVRMKQGKHLSEEVHAMLKERSSMEEDYGKRLSKLAKTFNPRDELGTLRESLDVVRLELERSARAHLDLANELRAKLEKPLHEFITTQSGLRKSHQRVLEKHLSSRTAQENLVMKYKERYEARSLEASQMYLMAMQGGNSKEAEKIRAKYEKTLTQSKQYEQDYRSGVDRYGDIHRNWQADMTAACIDYQKMEEDRFQFIRGNIWNYTNFLSGICVAEDESCERIRVSLEKCDFAKDLALFLGRYSTGSEIPKPLSYIPFMEGSVSSGIVGGGPGNALVTQAYSPTPPLSSTASRPSSIMGVFSSIGAGFTSARASISASSAPQNAAANTSTHTTPSASLSYASVSAEGNLTLGHDRHGSNSTSSFSGGMHLPSYDPNLAAFDNPHTQLALAQTMEREKANGRLVGRNGGDPYGNMPPLLSSSLAPTSHHAYGTNGAAGESAAAVVYGDTGSYPTFHYHPFDVPESVQILFSVRALYDYDSGAPEELTVLKGQVIPVIATHEDGWWEGLGSEDGKRRKGLFPSNFTESIILQ</sequence>
<evidence type="ECO:0000256" key="1">
    <source>
        <dbReference type="ARBA" id="ARBA00004245"/>
    </source>
</evidence>
<gene>
    <name evidence="10" type="ORF">BASA50_009329</name>
</gene>
<evidence type="ECO:0000259" key="9">
    <source>
        <dbReference type="PROSITE" id="PS51741"/>
    </source>
</evidence>
<keyword evidence="7" id="KW-0175">Coiled coil</keyword>
<dbReference type="PRINTS" id="PR00452">
    <property type="entry name" value="SH3DOMAIN"/>
</dbReference>
<dbReference type="Gene3D" id="2.30.30.40">
    <property type="entry name" value="SH3 Domains"/>
    <property type="match status" value="1"/>
</dbReference>
<dbReference type="CDD" id="cd00174">
    <property type="entry name" value="SH3"/>
    <property type="match status" value="1"/>
</dbReference>
<dbReference type="PROSITE" id="PS51741">
    <property type="entry name" value="F_BAR"/>
    <property type="match status" value="1"/>
</dbReference>
<keyword evidence="11" id="KW-1185">Reference proteome</keyword>
<evidence type="ECO:0000256" key="7">
    <source>
        <dbReference type="PROSITE-ProRule" id="PRU01077"/>
    </source>
</evidence>
<keyword evidence="3" id="KW-0963">Cytoplasm</keyword>
<evidence type="ECO:0000256" key="6">
    <source>
        <dbReference type="PROSITE-ProRule" id="PRU00192"/>
    </source>
</evidence>
<keyword evidence="4" id="KW-0597">Phosphoprotein</keyword>
<organism evidence="10 11">
    <name type="scientific">Batrachochytrium salamandrivorans</name>
    <dbReference type="NCBI Taxonomy" id="1357716"/>
    <lineage>
        <taxon>Eukaryota</taxon>
        <taxon>Fungi</taxon>
        <taxon>Fungi incertae sedis</taxon>
        <taxon>Chytridiomycota</taxon>
        <taxon>Chytridiomycota incertae sedis</taxon>
        <taxon>Chytridiomycetes</taxon>
        <taxon>Rhizophydiales</taxon>
        <taxon>Rhizophydiales incertae sedis</taxon>
        <taxon>Batrachochytrium</taxon>
    </lineage>
</organism>
<proteinExistence type="predicted"/>
<feature type="domain" description="F-BAR" evidence="9">
    <location>
        <begin position="9"/>
        <end position="263"/>
    </location>
</feature>
<evidence type="ECO:0000256" key="2">
    <source>
        <dbReference type="ARBA" id="ARBA00022443"/>
    </source>
</evidence>
<evidence type="ECO:0000256" key="3">
    <source>
        <dbReference type="ARBA" id="ARBA00022490"/>
    </source>
</evidence>
<dbReference type="PANTHER" id="PTHR23065">
    <property type="entry name" value="PROLINE-SERINE-THREONINE PHOSPHATASE INTERACTING PROTEIN 1"/>
    <property type="match status" value="1"/>
</dbReference>
<reference evidence="10 11" key="1">
    <citation type="submission" date="2021-02" db="EMBL/GenBank/DDBJ databases">
        <title>Variation within the Batrachochytrium salamandrivorans European outbreak.</title>
        <authorList>
            <person name="Kelly M."/>
            <person name="Pasmans F."/>
            <person name="Shea T.P."/>
            <person name="Munoz J.F."/>
            <person name="Carranza S."/>
            <person name="Cuomo C.A."/>
            <person name="Martel A."/>
        </authorList>
    </citation>
    <scope>NUCLEOTIDE SEQUENCE [LARGE SCALE GENOMIC DNA]</scope>
    <source>
        <strain evidence="10 11">AMFP18/2</strain>
    </source>
</reference>
<dbReference type="SMART" id="SM00055">
    <property type="entry name" value="FCH"/>
    <property type="match status" value="1"/>
</dbReference>
<dbReference type="InterPro" id="IPR001452">
    <property type="entry name" value="SH3_domain"/>
</dbReference>
<protein>
    <recommendedName>
        <fullName evidence="12">F-BAR domain-containing protein</fullName>
    </recommendedName>
</protein>
<dbReference type="Pfam" id="PF00611">
    <property type="entry name" value="FCH"/>
    <property type="match status" value="1"/>
</dbReference>
<dbReference type="PROSITE" id="PS50002">
    <property type="entry name" value="SH3"/>
    <property type="match status" value="1"/>
</dbReference>
<dbReference type="InterPro" id="IPR001060">
    <property type="entry name" value="FCH_dom"/>
</dbReference>
<comment type="subcellular location">
    <subcellularLocation>
        <location evidence="1">Cytoplasm</location>
        <location evidence="1">Cytoskeleton</location>
    </subcellularLocation>
</comment>
<name>A0ABQ8F1E6_9FUNG</name>
<dbReference type="PANTHER" id="PTHR23065:SF7">
    <property type="entry name" value="NOSTRIN, ISOFORM H"/>
    <property type="match status" value="1"/>
</dbReference>
<dbReference type="Gene3D" id="1.20.1270.60">
    <property type="entry name" value="Arfaptin homology (AH) domain/BAR domain"/>
    <property type="match status" value="1"/>
</dbReference>
<comment type="caution">
    <text evidence="10">The sequence shown here is derived from an EMBL/GenBank/DDBJ whole genome shotgun (WGS) entry which is preliminary data.</text>
</comment>
<dbReference type="InterPro" id="IPR031160">
    <property type="entry name" value="F_BAR_dom"/>
</dbReference>
<dbReference type="SUPFAM" id="SSF103657">
    <property type="entry name" value="BAR/IMD domain-like"/>
    <property type="match status" value="1"/>
</dbReference>
<dbReference type="SMART" id="SM00326">
    <property type="entry name" value="SH3"/>
    <property type="match status" value="1"/>
</dbReference>
<dbReference type="InterPro" id="IPR036028">
    <property type="entry name" value="SH3-like_dom_sf"/>
</dbReference>
<dbReference type="EMBL" id="JAFCIX010000433">
    <property type="protein sequence ID" value="KAH6590354.1"/>
    <property type="molecule type" value="Genomic_DNA"/>
</dbReference>
<accession>A0ABQ8F1E6</accession>
<evidence type="ECO:0000313" key="11">
    <source>
        <dbReference type="Proteomes" id="UP001648503"/>
    </source>
</evidence>
<evidence type="ECO:0000313" key="10">
    <source>
        <dbReference type="EMBL" id="KAH6590354.1"/>
    </source>
</evidence>